<evidence type="ECO:0000313" key="9">
    <source>
        <dbReference type="EMBL" id="KAK9831105.1"/>
    </source>
</evidence>
<reference evidence="9 10" key="1">
    <citation type="journal article" date="2024" name="Nat. Commun.">
        <title>Phylogenomics reveals the evolutionary origins of lichenization in chlorophyte algae.</title>
        <authorList>
            <person name="Puginier C."/>
            <person name="Libourel C."/>
            <person name="Otte J."/>
            <person name="Skaloud P."/>
            <person name="Haon M."/>
            <person name="Grisel S."/>
            <person name="Petersen M."/>
            <person name="Berrin J.G."/>
            <person name="Delaux P.M."/>
            <person name="Dal Grande F."/>
            <person name="Keller J."/>
        </authorList>
    </citation>
    <scope>NUCLEOTIDE SEQUENCE [LARGE SCALE GENOMIC DNA]</scope>
    <source>
        <strain evidence="9 10">SAG 2145</strain>
    </source>
</reference>
<feature type="repeat" description="WD" evidence="7">
    <location>
        <begin position="353"/>
        <end position="403"/>
    </location>
</feature>
<keyword evidence="10" id="KW-1185">Reference proteome</keyword>
<evidence type="ECO:0000256" key="2">
    <source>
        <dbReference type="ARBA" id="ARBA00022574"/>
    </source>
</evidence>
<evidence type="ECO:0000256" key="7">
    <source>
        <dbReference type="PROSITE-ProRule" id="PRU00221"/>
    </source>
</evidence>
<keyword evidence="5" id="KW-0804">Transcription</keyword>
<dbReference type="EMBL" id="JALJOS010000014">
    <property type="protein sequence ID" value="KAK9831105.1"/>
    <property type="molecule type" value="Genomic_DNA"/>
</dbReference>
<dbReference type="PANTHER" id="PTHR22846">
    <property type="entry name" value="WD40 REPEAT PROTEIN"/>
    <property type="match status" value="1"/>
</dbReference>
<comment type="caution">
    <text evidence="9">The sequence shown here is derived from an EMBL/GenBank/DDBJ whole genome shotgun (WGS) entry which is preliminary data.</text>
</comment>
<dbReference type="CDD" id="cd00200">
    <property type="entry name" value="WD40"/>
    <property type="match status" value="1"/>
</dbReference>
<dbReference type="Gene3D" id="2.130.10.10">
    <property type="entry name" value="YVTN repeat-like/Quinoprotein amine dehydrogenase"/>
    <property type="match status" value="1"/>
</dbReference>
<dbReference type="PANTHER" id="PTHR22846:SF2">
    <property type="entry name" value="F-BOX-LIKE_WD REPEAT-CONTAINING PROTEIN EBI"/>
    <property type="match status" value="1"/>
</dbReference>
<dbReference type="PRINTS" id="PR00320">
    <property type="entry name" value="GPROTEINBRPT"/>
</dbReference>
<feature type="repeat" description="WD" evidence="7">
    <location>
        <begin position="136"/>
        <end position="177"/>
    </location>
</feature>
<feature type="repeat" description="WD" evidence="7">
    <location>
        <begin position="228"/>
        <end position="269"/>
    </location>
</feature>
<proteinExistence type="predicted"/>
<dbReference type="SMART" id="SM00667">
    <property type="entry name" value="LisH"/>
    <property type="match status" value="1"/>
</dbReference>
<dbReference type="GO" id="GO:0000118">
    <property type="term" value="C:histone deacetylase complex"/>
    <property type="evidence" value="ECO:0007669"/>
    <property type="project" value="TreeGrafter"/>
</dbReference>
<dbReference type="FunFam" id="1.20.960.30:FF:000001">
    <property type="entry name" value="F-box-like/WD repeat-containing protein TBL1XR1"/>
    <property type="match status" value="1"/>
</dbReference>
<dbReference type="InterPro" id="IPR020472">
    <property type="entry name" value="WD40_PAC1"/>
</dbReference>
<comment type="subcellular location">
    <subcellularLocation>
        <location evidence="1">Nucleus</location>
    </subcellularLocation>
</comment>
<dbReference type="InterPro" id="IPR006594">
    <property type="entry name" value="LisH"/>
</dbReference>
<evidence type="ECO:0000256" key="5">
    <source>
        <dbReference type="ARBA" id="ARBA00023163"/>
    </source>
</evidence>
<protein>
    <submittedName>
        <fullName evidence="9">Uncharacterized protein</fullName>
    </submittedName>
</protein>
<evidence type="ECO:0000256" key="3">
    <source>
        <dbReference type="ARBA" id="ARBA00022737"/>
    </source>
</evidence>
<gene>
    <name evidence="9" type="ORF">WJX74_003493</name>
</gene>
<feature type="repeat" description="WD" evidence="7">
    <location>
        <begin position="311"/>
        <end position="352"/>
    </location>
</feature>
<keyword evidence="2 7" id="KW-0853">WD repeat</keyword>
<keyword evidence="3" id="KW-0677">Repeat</keyword>
<dbReference type="PROSITE" id="PS00678">
    <property type="entry name" value="WD_REPEATS_1"/>
    <property type="match status" value="2"/>
</dbReference>
<keyword evidence="6" id="KW-0539">Nucleus</keyword>
<dbReference type="PROSITE" id="PS50294">
    <property type="entry name" value="WD_REPEATS_REGION"/>
    <property type="match status" value="5"/>
</dbReference>
<feature type="repeat" description="WD" evidence="7">
    <location>
        <begin position="187"/>
        <end position="219"/>
    </location>
</feature>
<organism evidence="9 10">
    <name type="scientific">Apatococcus lobatus</name>
    <dbReference type="NCBI Taxonomy" id="904363"/>
    <lineage>
        <taxon>Eukaryota</taxon>
        <taxon>Viridiplantae</taxon>
        <taxon>Chlorophyta</taxon>
        <taxon>core chlorophytes</taxon>
        <taxon>Trebouxiophyceae</taxon>
        <taxon>Chlorellales</taxon>
        <taxon>Chlorellaceae</taxon>
        <taxon>Apatococcus</taxon>
    </lineage>
</organism>
<dbReference type="AlphaFoldDB" id="A0AAW1RAR1"/>
<dbReference type="FunFam" id="2.130.10.10:FF:000218">
    <property type="entry name" value="WD40 repeat-containing protein HOS15"/>
    <property type="match status" value="1"/>
</dbReference>
<dbReference type="SMART" id="SM00320">
    <property type="entry name" value="WD40"/>
    <property type="match status" value="8"/>
</dbReference>
<dbReference type="Pfam" id="PF08513">
    <property type="entry name" value="LisH"/>
    <property type="match status" value="1"/>
</dbReference>
<evidence type="ECO:0000256" key="8">
    <source>
        <dbReference type="SAM" id="MobiDB-lite"/>
    </source>
</evidence>
<dbReference type="InterPro" id="IPR045183">
    <property type="entry name" value="Ebi-like"/>
</dbReference>
<evidence type="ECO:0000313" key="10">
    <source>
        <dbReference type="Proteomes" id="UP001438707"/>
    </source>
</evidence>
<feature type="region of interest" description="Disordered" evidence="8">
    <location>
        <begin position="104"/>
        <end position="131"/>
    </location>
</feature>
<dbReference type="GO" id="GO:0006357">
    <property type="term" value="P:regulation of transcription by RNA polymerase II"/>
    <property type="evidence" value="ECO:0007669"/>
    <property type="project" value="TreeGrafter"/>
</dbReference>
<dbReference type="PROSITE" id="PS50082">
    <property type="entry name" value="WD_REPEATS_2"/>
    <property type="match status" value="6"/>
</dbReference>
<accession>A0AAW1RAR1</accession>
<keyword evidence="4" id="KW-0805">Transcription regulation</keyword>
<dbReference type="InterPro" id="IPR019775">
    <property type="entry name" value="WD40_repeat_CS"/>
</dbReference>
<dbReference type="Gene3D" id="1.20.960.30">
    <property type="match status" value="1"/>
</dbReference>
<evidence type="ECO:0000256" key="6">
    <source>
        <dbReference type="ARBA" id="ARBA00023242"/>
    </source>
</evidence>
<dbReference type="InterPro" id="IPR001680">
    <property type="entry name" value="WD40_rpt"/>
</dbReference>
<evidence type="ECO:0000256" key="4">
    <source>
        <dbReference type="ARBA" id="ARBA00023015"/>
    </source>
</evidence>
<feature type="repeat" description="WD" evidence="7">
    <location>
        <begin position="404"/>
        <end position="445"/>
    </location>
</feature>
<sequence length="480" mass="52985">MALTSEELNYLVWRYLQESGFSHAAFALNHESSLSGTKLDVDHVPPGALVSFVQKGIQYMEMEANLNDDNDGVEGEFARLSAHDIMTNDIPTLKSLLADKKEKLEKDRELRRQRRAQSRMERHTHQEVSPAQTCTLEGHEKDVFICAWSPAGSLLASGSGDATARIWDTEHGNTSVVMPHVLPGNPESEKTKDVTTLDWNVDGSLLATGSYDGYARIWNSAGVLQVSCAGHEGPIFSLKWSKRGDLLLSGSVDKTSIIWDGRTGEMRQRFRFHTAPVLDVDWSSHNTFATCSTDQMIFVCRVGEQQPVHRFEGHSDEVNAVKWNSTGTILASCSDDNTARVWSTSSASCIHRLAEHTKEIYTIKWSNTGPGTANPQARLLLVTASFDATIRLWEMDTGTCVNTLIQHTHPVYSVAFSPDGLWLASGSFDKQLHIWSVQGGALVRTFKGAGGIFEVCWNREGTRVAACFSNKTIAVIDPGL</sequence>
<dbReference type="InterPro" id="IPR036322">
    <property type="entry name" value="WD40_repeat_dom_sf"/>
</dbReference>
<dbReference type="GO" id="GO:0003714">
    <property type="term" value="F:transcription corepressor activity"/>
    <property type="evidence" value="ECO:0007669"/>
    <property type="project" value="InterPro"/>
</dbReference>
<dbReference type="Pfam" id="PF00400">
    <property type="entry name" value="WD40"/>
    <property type="match status" value="8"/>
</dbReference>
<dbReference type="InterPro" id="IPR015943">
    <property type="entry name" value="WD40/YVTN_repeat-like_dom_sf"/>
</dbReference>
<dbReference type="Proteomes" id="UP001438707">
    <property type="component" value="Unassembled WGS sequence"/>
</dbReference>
<dbReference type="SUPFAM" id="SSF50978">
    <property type="entry name" value="WD40 repeat-like"/>
    <property type="match status" value="1"/>
</dbReference>
<evidence type="ECO:0000256" key="1">
    <source>
        <dbReference type="ARBA" id="ARBA00004123"/>
    </source>
</evidence>
<dbReference type="PROSITE" id="PS50896">
    <property type="entry name" value="LISH"/>
    <property type="match status" value="1"/>
</dbReference>
<name>A0AAW1RAR1_9CHLO</name>